<dbReference type="PROSITE" id="PS50850">
    <property type="entry name" value="MFS"/>
    <property type="match status" value="1"/>
</dbReference>
<dbReference type="STRING" id="1076596.A0U91_11390"/>
<dbReference type="KEGG" id="aper:A0U91_11390"/>
<evidence type="ECO:0000256" key="4">
    <source>
        <dbReference type="ARBA" id="ARBA00023136"/>
    </source>
</evidence>
<dbReference type="AlphaFoldDB" id="A0A1U9LFX8"/>
<dbReference type="EMBL" id="CP014687">
    <property type="protein sequence ID" value="AQT05365.1"/>
    <property type="molecule type" value="Genomic_DNA"/>
</dbReference>
<dbReference type="PANTHER" id="PTHR11662:SF399">
    <property type="entry name" value="FI19708P1-RELATED"/>
    <property type="match status" value="1"/>
</dbReference>
<dbReference type="InterPro" id="IPR050382">
    <property type="entry name" value="MFS_Na/Anion_cotransporter"/>
</dbReference>
<dbReference type="Gene3D" id="1.20.1250.20">
    <property type="entry name" value="MFS general substrate transporter like domains"/>
    <property type="match status" value="2"/>
</dbReference>
<protein>
    <recommendedName>
        <fullName evidence="6">Major facilitator superfamily (MFS) profile domain-containing protein</fullName>
    </recommendedName>
</protein>
<feature type="transmembrane region" description="Helical" evidence="5">
    <location>
        <begin position="48"/>
        <end position="69"/>
    </location>
</feature>
<evidence type="ECO:0000313" key="8">
    <source>
        <dbReference type="Proteomes" id="UP000189055"/>
    </source>
</evidence>
<feature type="transmembrane region" description="Helical" evidence="5">
    <location>
        <begin position="23"/>
        <end position="42"/>
    </location>
</feature>
<accession>A0A1U9LFX8</accession>
<evidence type="ECO:0000256" key="2">
    <source>
        <dbReference type="ARBA" id="ARBA00022692"/>
    </source>
</evidence>
<keyword evidence="3 5" id="KW-1133">Transmembrane helix</keyword>
<reference evidence="7 8" key="1">
    <citation type="submission" date="2016-03" db="EMBL/GenBank/DDBJ databases">
        <title>Acetic acid bacteria sequencing.</title>
        <authorList>
            <person name="Brandt J."/>
            <person name="Jakob F."/>
            <person name="Vogel R.F."/>
        </authorList>
    </citation>
    <scope>NUCLEOTIDE SEQUENCE [LARGE SCALE GENOMIC DNA]</scope>
    <source>
        <strain evidence="7 8">TMW2.1084</strain>
    </source>
</reference>
<comment type="subcellular location">
    <subcellularLocation>
        <location evidence="1">Membrane</location>
        <topology evidence="1">Multi-pass membrane protein</topology>
    </subcellularLocation>
</comment>
<evidence type="ECO:0000256" key="5">
    <source>
        <dbReference type="SAM" id="Phobius"/>
    </source>
</evidence>
<dbReference type="GO" id="GO:0016020">
    <property type="term" value="C:membrane"/>
    <property type="evidence" value="ECO:0007669"/>
    <property type="project" value="UniProtKB-SubCell"/>
</dbReference>
<keyword evidence="2 5" id="KW-0812">Transmembrane</keyword>
<name>A0A1U9LFX8_9PROT</name>
<dbReference type="InterPro" id="IPR011701">
    <property type="entry name" value="MFS"/>
</dbReference>
<feature type="transmembrane region" description="Helical" evidence="5">
    <location>
        <begin position="287"/>
        <end position="310"/>
    </location>
</feature>
<feature type="transmembrane region" description="Helical" evidence="5">
    <location>
        <begin position="156"/>
        <end position="173"/>
    </location>
</feature>
<dbReference type="Pfam" id="PF07690">
    <property type="entry name" value="MFS_1"/>
    <property type="match status" value="1"/>
</dbReference>
<feature type="transmembrane region" description="Helical" evidence="5">
    <location>
        <begin position="316"/>
        <end position="335"/>
    </location>
</feature>
<keyword evidence="4 5" id="KW-0472">Membrane</keyword>
<dbReference type="SUPFAM" id="SSF103473">
    <property type="entry name" value="MFS general substrate transporter"/>
    <property type="match status" value="1"/>
</dbReference>
<dbReference type="Proteomes" id="UP000189055">
    <property type="component" value="Chromosome"/>
</dbReference>
<feature type="transmembrane region" description="Helical" evidence="5">
    <location>
        <begin position="108"/>
        <end position="129"/>
    </location>
</feature>
<proteinExistence type="predicted"/>
<organism evidence="7 8">
    <name type="scientific">Acetobacter persici</name>
    <dbReference type="NCBI Taxonomy" id="1076596"/>
    <lineage>
        <taxon>Bacteria</taxon>
        <taxon>Pseudomonadati</taxon>
        <taxon>Pseudomonadota</taxon>
        <taxon>Alphaproteobacteria</taxon>
        <taxon>Acetobacterales</taxon>
        <taxon>Acetobacteraceae</taxon>
        <taxon>Acetobacter</taxon>
    </lineage>
</organism>
<feature type="transmembrane region" description="Helical" evidence="5">
    <location>
        <begin position="226"/>
        <end position="247"/>
    </location>
</feature>
<gene>
    <name evidence="7" type="ORF">A0U91_11390</name>
</gene>
<dbReference type="PANTHER" id="PTHR11662">
    <property type="entry name" value="SOLUTE CARRIER FAMILY 17"/>
    <property type="match status" value="1"/>
</dbReference>
<sequence>MIWIYALAQIPAGWFINRFKPHVVLFVACLAWSLSVFFFPFARNFSDFLLLRCLLGAFQAPDWASSIVLVNDWFPPAQRSLASSFLLSIMYLGSSVSGPIVITLTTKFGWASPFYSFALIGIVISFLWLRATQDQQSALVQQNETNYRDILSAKPLWLLATLYFCTTSVQSFFSLSMPHYLMEYLHVSYSQMGWLYAATGLTLYSSVLLSGLLINRHAKTLLSGNHMRLIPACSLPLAGFALLISSYMGSLTLSVLLLCASIFFIGVSQVSIWSLVHDYMKTGKGMVAGFTTFLGNIGAALTPIATAWLLSKNHNWHLSLLIPFFISLIGCFICTKIGRHKTPTPAASGQ</sequence>
<feature type="transmembrane region" description="Helical" evidence="5">
    <location>
        <begin position="81"/>
        <end position="102"/>
    </location>
</feature>
<evidence type="ECO:0000313" key="7">
    <source>
        <dbReference type="EMBL" id="AQT05365.1"/>
    </source>
</evidence>
<evidence type="ECO:0000259" key="6">
    <source>
        <dbReference type="PROSITE" id="PS50850"/>
    </source>
</evidence>
<dbReference type="InterPro" id="IPR036259">
    <property type="entry name" value="MFS_trans_sf"/>
</dbReference>
<feature type="domain" description="Major facilitator superfamily (MFS) profile" evidence="6">
    <location>
        <begin position="1"/>
        <end position="342"/>
    </location>
</feature>
<feature type="transmembrane region" description="Helical" evidence="5">
    <location>
        <begin position="193"/>
        <end position="214"/>
    </location>
</feature>
<evidence type="ECO:0000256" key="1">
    <source>
        <dbReference type="ARBA" id="ARBA00004141"/>
    </source>
</evidence>
<dbReference type="InterPro" id="IPR020846">
    <property type="entry name" value="MFS_dom"/>
</dbReference>
<evidence type="ECO:0000256" key="3">
    <source>
        <dbReference type="ARBA" id="ARBA00022989"/>
    </source>
</evidence>
<dbReference type="GO" id="GO:0022857">
    <property type="term" value="F:transmembrane transporter activity"/>
    <property type="evidence" value="ECO:0007669"/>
    <property type="project" value="InterPro"/>
</dbReference>
<feature type="transmembrane region" description="Helical" evidence="5">
    <location>
        <begin position="253"/>
        <end position="275"/>
    </location>
</feature>